<dbReference type="PANTHER" id="PTHR22911:SF76">
    <property type="entry name" value="EAMA DOMAIN-CONTAINING PROTEIN"/>
    <property type="match status" value="1"/>
</dbReference>
<dbReference type="InterPro" id="IPR000620">
    <property type="entry name" value="EamA_dom"/>
</dbReference>
<feature type="transmembrane region" description="Helical" evidence="2">
    <location>
        <begin position="126"/>
        <end position="144"/>
    </location>
</feature>
<comment type="caution">
    <text evidence="5">The sequence shown here is derived from an EMBL/GenBank/DDBJ whole genome shotgun (WGS) entry which is preliminary data.</text>
</comment>
<evidence type="ECO:0000256" key="1">
    <source>
        <dbReference type="ARBA" id="ARBA00007362"/>
    </source>
</evidence>
<dbReference type="EMBL" id="LMTZ01000100">
    <property type="protein sequence ID" value="KST66103.1"/>
    <property type="molecule type" value="Genomic_DNA"/>
</dbReference>
<gene>
    <name evidence="5" type="ORF">BC008_24325</name>
    <name evidence="4" type="ORF">BC008_42030</name>
</gene>
<proteinExistence type="inferred from homology"/>
<feature type="transmembrane region" description="Helical" evidence="2">
    <location>
        <begin position="276"/>
        <end position="296"/>
    </location>
</feature>
<keyword evidence="2" id="KW-0472">Membrane</keyword>
<dbReference type="PANTHER" id="PTHR22911">
    <property type="entry name" value="ACYL-MALONYL CONDENSING ENZYME-RELATED"/>
    <property type="match status" value="1"/>
</dbReference>
<protein>
    <recommendedName>
        <fullName evidence="3">EamA domain-containing protein</fullName>
    </recommendedName>
</protein>
<evidence type="ECO:0000259" key="3">
    <source>
        <dbReference type="Pfam" id="PF00892"/>
    </source>
</evidence>
<feature type="domain" description="EamA" evidence="3">
    <location>
        <begin position="9"/>
        <end position="142"/>
    </location>
</feature>
<dbReference type="Gene3D" id="1.10.3730.20">
    <property type="match status" value="1"/>
</dbReference>
<feature type="transmembrane region" description="Helical" evidence="2">
    <location>
        <begin position="220"/>
        <end position="243"/>
    </location>
</feature>
<sequence>MVLNWKIGLVLSVGVCAASTAAIFTRLAFDAAGTSGAGISLVLAASRLTIAALILLPSARKFPELRVNSQAIYYAGIAGIFLALHFATWISSLSYTSITASTTLVATNPLWVTLFSWLWFKEKPSLLTVTGVGIAVFGAIAIGFGNLQIQTATSQALLGNALALMGACAASLYLLWGREAQKLGLSIGAYVTVAYTTAAVILLPLPVIFDSGYIDHPITFYLYVLLMALFPQLIGHTSFNWAMRSISPTLVALTILFEPICSSFLGYLIYQEVPGVLEFVGAGVLLIGVALAIVGARQQDI</sequence>
<dbReference type="EMBL" id="LMTZ01000107">
    <property type="protein sequence ID" value="KST65509.1"/>
    <property type="molecule type" value="Genomic_DNA"/>
</dbReference>
<feature type="transmembrane region" description="Helical" evidence="2">
    <location>
        <begin position="250"/>
        <end position="270"/>
    </location>
</feature>
<dbReference type="OrthoDB" id="9790852at2"/>
<name>A0A0V7ZP07_9CYAN</name>
<evidence type="ECO:0000313" key="4">
    <source>
        <dbReference type="EMBL" id="KST65509.1"/>
    </source>
</evidence>
<organism evidence="5 6">
    <name type="scientific">Mastigocoleus testarum BC008</name>
    <dbReference type="NCBI Taxonomy" id="371196"/>
    <lineage>
        <taxon>Bacteria</taxon>
        <taxon>Bacillati</taxon>
        <taxon>Cyanobacteriota</taxon>
        <taxon>Cyanophyceae</taxon>
        <taxon>Nostocales</taxon>
        <taxon>Hapalosiphonaceae</taxon>
        <taxon>Mastigocoleus</taxon>
    </lineage>
</organism>
<keyword evidence="2" id="KW-0812">Transmembrane</keyword>
<dbReference type="Proteomes" id="UP000053372">
    <property type="component" value="Unassembled WGS sequence"/>
</dbReference>
<keyword evidence="6" id="KW-1185">Reference proteome</keyword>
<dbReference type="AlphaFoldDB" id="A0A0V7ZP07"/>
<comment type="similarity">
    <text evidence="1">Belongs to the EamA transporter family.</text>
</comment>
<dbReference type="InterPro" id="IPR037185">
    <property type="entry name" value="EmrE-like"/>
</dbReference>
<evidence type="ECO:0000313" key="5">
    <source>
        <dbReference type="EMBL" id="KST66103.1"/>
    </source>
</evidence>
<feature type="transmembrane region" description="Helical" evidence="2">
    <location>
        <begin position="156"/>
        <end position="175"/>
    </location>
</feature>
<accession>A0A0V7ZP07</accession>
<feature type="domain" description="EamA" evidence="3">
    <location>
        <begin position="158"/>
        <end position="293"/>
    </location>
</feature>
<feature type="transmembrane region" description="Helical" evidence="2">
    <location>
        <begin position="71"/>
        <end position="92"/>
    </location>
</feature>
<feature type="transmembrane region" description="Helical" evidence="2">
    <location>
        <begin position="187"/>
        <end position="208"/>
    </location>
</feature>
<feature type="transmembrane region" description="Helical" evidence="2">
    <location>
        <begin position="98"/>
        <end position="119"/>
    </location>
</feature>
<evidence type="ECO:0000256" key="2">
    <source>
        <dbReference type="SAM" id="Phobius"/>
    </source>
</evidence>
<dbReference type="GO" id="GO:0016020">
    <property type="term" value="C:membrane"/>
    <property type="evidence" value="ECO:0007669"/>
    <property type="project" value="InterPro"/>
</dbReference>
<dbReference type="Pfam" id="PF00892">
    <property type="entry name" value="EamA"/>
    <property type="match status" value="2"/>
</dbReference>
<dbReference type="RefSeq" id="WP_027845550.1">
    <property type="nucleotide sequence ID" value="NZ_LMTZ01000100.1"/>
</dbReference>
<dbReference type="SUPFAM" id="SSF103481">
    <property type="entry name" value="Multidrug resistance efflux transporter EmrE"/>
    <property type="match status" value="2"/>
</dbReference>
<evidence type="ECO:0000313" key="6">
    <source>
        <dbReference type="Proteomes" id="UP000053372"/>
    </source>
</evidence>
<keyword evidence="2" id="KW-1133">Transmembrane helix</keyword>
<reference evidence="5 6" key="1">
    <citation type="journal article" date="2015" name="Genome Announc.">
        <title>Draft Genome of the Euendolithic (true boring) Cyanobacterium Mastigocoleus testarum strain BC008.</title>
        <authorList>
            <person name="Guida B.S."/>
            <person name="Garcia-Pichel F."/>
        </authorList>
    </citation>
    <scope>NUCLEOTIDE SEQUENCE [LARGE SCALE GENOMIC DNA]</scope>
    <source>
        <strain evidence="5 6">BC008</strain>
    </source>
</reference>
<feature type="transmembrane region" description="Helical" evidence="2">
    <location>
        <begin position="37"/>
        <end position="59"/>
    </location>
</feature>